<evidence type="ECO:0000313" key="3">
    <source>
        <dbReference type="EMBL" id="GGK11477.1"/>
    </source>
</evidence>
<name>A0ABQ2EGB3_9DEIO</name>
<evidence type="ECO:0000313" key="4">
    <source>
        <dbReference type="Proteomes" id="UP000647587"/>
    </source>
</evidence>
<dbReference type="EMBL" id="BMPP01000001">
    <property type="protein sequence ID" value="GGK11477.1"/>
    <property type="molecule type" value="Genomic_DNA"/>
</dbReference>
<organism evidence="3 4">
    <name type="scientific">Deinococcus malanensis</name>
    <dbReference type="NCBI Taxonomy" id="1706855"/>
    <lineage>
        <taxon>Bacteria</taxon>
        <taxon>Thermotogati</taxon>
        <taxon>Deinococcota</taxon>
        <taxon>Deinococci</taxon>
        <taxon>Deinococcales</taxon>
        <taxon>Deinococcaceae</taxon>
        <taxon>Deinococcus</taxon>
    </lineage>
</organism>
<proteinExistence type="predicted"/>
<gene>
    <name evidence="3" type="ORF">GCM10008955_00900</name>
</gene>
<dbReference type="InterPro" id="IPR036328">
    <property type="entry name" value="MliC_sf"/>
</dbReference>
<evidence type="ECO:0000256" key="2">
    <source>
        <dbReference type="SAM" id="SignalP"/>
    </source>
</evidence>
<dbReference type="Gene3D" id="2.40.128.200">
    <property type="match status" value="1"/>
</dbReference>
<feature type="signal peptide" evidence="2">
    <location>
        <begin position="1"/>
        <end position="26"/>
    </location>
</feature>
<dbReference type="Proteomes" id="UP000647587">
    <property type="component" value="Unassembled WGS sequence"/>
</dbReference>
<protein>
    <recommendedName>
        <fullName evidence="5">C-type lysozyme inhibitor domain-containing protein</fullName>
    </recommendedName>
</protein>
<dbReference type="RefSeq" id="WP_189003508.1">
    <property type="nucleotide sequence ID" value="NZ_BMPP01000001.1"/>
</dbReference>
<sequence length="116" mass="12313">MQKLMVRRWFSIFQVGLMLVTGTALADGVPAAAANDPVVARVTYQCKGGVRVQVTQRTQTVGISFAGKSRKLNLTGNSSGTIARNTQVSWVTQGKAASMKNNGSGQLELSGCRPVE</sequence>
<feature type="region of interest" description="Disordered" evidence="1">
    <location>
        <begin position="95"/>
        <end position="116"/>
    </location>
</feature>
<evidence type="ECO:0008006" key="5">
    <source>
        <dbReference type="Google" id="ProtNLM"/>
    </source>
</evidence>
<accession>A0ABQ2EGB3</accession>
<evidence type="ECO:0000256" key="1">
    <source>
        <dbReference type="SAM" id="MobiDB-lite"/>
    </source>
</evidence>
<reference evidence="4" key="1">
    <citation type="journal article" date="2019" name="Int. J. Syst. Evol. Microbiol.">
        <title>The Global Catalogue of Microorganisms (GCM) 10K type strain sequencing project: providing services to taxonomists for standard genome sequencing and annotation.</title>
        <authorList>
            <consortium name="The Broad Institute Genomics Platform"/>
            <consortium name="The Broad Institute Genome Sequencing Center for Infectious Disease"/>
            <person name="Wu L."/>
            <person name="Ma J."/>
        </authorList>
    </citation>
    <scope>NUCLEOTIDE SEQUENCE [LARGE SCALE GENOMIC DNA]</scope>
    <source>
        <strain evidence="4">JCM 30331</strain>
    </source>
</reference>
<feature type="chain" id="PRO_5046458925" description="C-type lysozyme inhibitor domain-containing protein" evidence="2">
    <location>
        <begin position="27"/>
        <end position="116"/>
    </location>
</feature>
<comment type="caution">
    <text evidence="3">The sequence shown here is derived from an EMBL/GenBank/DDBJ whole genome shotgun (WGS) entry which is preliminary data.</text>
</comment>
<keyword evidence="4" id="KW-1185">Reference proteome</keyword>
<keyword evidence="2" id="KW-0732">Signal</keyword>